<dbReference type="Proteomes" id="UP000662747">
    <property type="component" value="Chromosome"/>
</dbReference>
<dbReference type="InterPro" id="IPR016119">
    <property type="entry name" value="Br/Cl_peroxidase_C"/>
</dbReference>
<protein>
    <submittedName>
        <fullName evidence="3">Vanadium-dependent haloperoxidase</fullName>
    </submittedName>
</protein>
<organism evidence="3 4">
    <name type="scientific">Pyxidicoccus parkwayensis</name>
    <dbReference type="NCBI Taxonomy" id="2813578"/>
    <lineage>
        <taxon>Bacteria</taxon>
        <taxon>Pseudomonadati</taxon>
        <taxon>Myxococcota</taxon>
        <taxon>Myxococcia</taxon>
        <taxon>Myxococcales</taxon>
        <taxon>Cystobacterineae</taxon>
        <taxon>Myxococcaceae</taxon>
        <taxon>Pyxidicoccus</taxon>
    </lineage>
</organism>
<dbReference type="Pfam" id="PF21167">
    <property type="entry name" value="DUF6851"/>
    <property type="match status" value="1"/>
</dbReference>
<dbReference type="SUPFAM" id="SSF101898">
    <property type="entry name" value="NHL repeat"/>
    <property type="match status" value="1"/>
</dbReference>
<evidence type="ECO:0000259" key="2">
    <source>
        <dbReference type="Pfam" id="PF21167"/>
    </source>
</evidence>
<name>A0ABX7NV41_9BACT</name>
<dbReference type="EMBL" id="CP071090">
    <property type="protein sequence ID" value="QSQ21355.1"/>
    <property type="molecule type" value="Genomic_DNA"/>
</dbReference>
<dbReference type="CDD" id="cd03398">
    <property type="entry name" value="PAP2_haloperoxidase"/>
    <property type="match status" value="1"/>
</dbReference>
<dbReference type="SUPFAM" id="SSF48317">
    <property type="entry name" value="Acid phosphatase/Vanadium-dependent haloperoxidase"/>
    <property type="match status" value="1"/>
</dbReference>
<feature type="domain" description="DUF6851" evidence="2">
    <location>
        <begin position="388"/>
        <end position="527"/>
    </location>
</feature>
<reference evidence="3 4" key="1">
    <citation type="submission" date="2021-02" db="EMBL/GenBank/DDBJ databases">
        <title>De Novo genome assembly of isolated myxobacteria.</title>
        <authorList>
            <person name="Stevens D.C."/>
        </authorList>
    </citation>
    <scope>NUCLEOTIDE SEQUENCE [LARGE SCALE GENOMIC DNA]</scope>
    <source>
        <strain evidence="4">SCPEA02</strain>
    </source>
</reference>
<keyword evidence="4" id="KW-1185">Reference proteome</keyword>
<dbReference type="Gene3D" id="1.10.606.10">
    <property type="entry name" value="Vanadium-containing Chloroperoxidase, domain 2"/>
    <property type="match status" value="1"/>
</dbReference>
<dbReference type="InterPro" id="IPR049283">
    <property type="entry name" value="DUF6851"/>
</dbReference>
<dbReference type="InterPro" id="IPR052559">
    <property type="entry name" value="V-haloperoxidase"/>
</dbReference>
<dbReference type="InterPro" id="IPR036938">
    <property type="entry name" value="PAP2/HPO_sf"/>
</dbReference>
<dbReference type="RefSeq" id="WP_206722933.1">
    <property type="nucleotide sequence ID" value="NZ_CP071090.1"/>
</dbReference>
<evidence type="ECO:0000256" key="1">
    <source>
        <dbReference type="SAM" id="MobiDB-lite"/>
    </source>
</evidence>
<evidence type="ECO:0000313" key="4">
    <source>
        <dbReference type="Proteomes" id="UP000662747"/>
    </source>
</evidence>
<sequence>MLGALLTGCPDNPEPEPTPQPLAWATVTQVRPEALLGISGRSAKDVWAVGADRGRGPEVLHFDGTAWTEVPTGLRGDLWWVHAFSDGPVLMSGGNATVLRYENGTFTRMHTPGLARHTVYGVWGSRPDDLYAVGAISDRSGFIWHYDGTQWSELPLPLADLPRTADGDIPGFFKVWGTGSDVYVVGARGVVLRSRGGGAFSVIPTGTTSRLFTVHGGGGVIVAVGGEGQGEILELDEAAGRFVSRAPQGCPLMQGVSISADGTGWATGFRGEIYRRSEGKWAQADLDVTAQVESLHAAWTDPEGGVWAVGGNVLSGGLDAGALLHGGAEVALAPAVVPPTPPAVVCPASAVDPRPSGSIARRWNEQLLNAIRRDVPRPTVHARNLYHVSAAMWDAWAAYDATADGVFVSERHTASDVATARTEAISYAAYRVLVHRYAKATGGPTSEACFRAFMERLGYAPDDTVTTGDSPRALGNRIGQAIISMGADDGANEQNDYKDTTGFQFVNAPLVVETPAVTLADPSVWQPLNLAVSVTQNGILTASGVQGYIGAHWRNVTPFALKRPDGGGLYLDPGAPPVFGAELRSHVVEVLRKESWLGSDELMDTSPGSLGNNSLGTNDGSGRSVNPVTGQPYAQHLVRRGDFGRVLAEFWADGPKSETPPGHWNVLANGVADAPGFSRRLFGTGPELDPLEWDVKVYLALNGAVHDAAIVAWEVKRAFVAARPLSLIRYMGKLGQSTDPSGPAYNPDGLPLVPGLIEVITAESSAPGQRHAHLARFVGQVVVHAWRGEPGDRKNEVGGSGWIRAVEWMPYQLRTFVTPAFPGFISGHSTFSRSAAEVLTALTGSEYFPGGLGEFVAGANAYLTFERGPSTEVRLQWASYYDAADQAGQSRLWGGIHVTPDDFVGRRLGSKAGLSAVARARTFFDGTAVP</sequence>
<dbReference type="PANTHER" id="PTHR34599:SF2">
    <property type="entry name" value="TRAF-TYPE DOMAIN-CONTAINING PROTEIN"/>
    <property type="match status" value="1"/>
</dbReference>
<gene>
    <name evidence="3" type="ORF">JY651_40240</name>
</gene>
<evidence type="ECO:0000313" key="3">
    <source>
        <dbReference type="EMBL" id="QSQ21355.1"/>
    </source>
</evidence>
<dbReference type="PANTHER" id="PTHR34599">
    <property type="entry name" value="PEROXIDASE-RELATED"/>
    <property type="match status" value="1"/>
</dbReference>
<proteinExistence type="predicted"/>
<accession>A0ABX7NV41</accession>
<feature type="region of interest" description="Disordered" evidence="1">
    <location>
        <begin position="602"/>
        <end position="627"/>
    </location>
</feature>
<feature type="compositionally biased region" description="Polar residues" evidence="1">
    <location>
        <begin position="606"/>
        <end position="627"/>
    </location>
</feature>